<dbReference type="EMBL" id="GL733899">
    <property type="protein sequence ID" value="EFX62016.1"/>
    <property type="molecule type" value="Genomic_DNA"/>
</dbReference>
<evidence type="ECO:0000256" key="1">
    <source>
        <dbReference type="SAM" id="MobiDB-lite"/>
    </source>
</evidence>
<dbReference type="Proteomes" id="UP000000305">
    <property type="component" value="Unassembled WGS sequence"/>
</dbReference>
<organism evidence="2 3">
    <name type="scientific">Daphnia pulex</name>
    <name type="common">Water flea</name>
    <dbReference type="NCBI Taxonomy" id="6669"/>
    <lineage>
        <taxon>Eukaryota</taxon>
        <taxon>Metazoa</taxon>
        <taxon>Ecdysozoa</taxon>
        <taxon>Arthropoda</taxon>
        <taxon>Crustacea</taxon>
        <taxon>Branchiopoda</taxon>
        <taxon>Diplostraca</taxon>
        <taxon>Cladocera</taxon>
        <taxon>Anomopoda</taxon>
        <taxon>Daphniidae</taxon>
        <taxon>Daphnia</taxon>
    </lineage>
</organism>
<dbReference type="KEGG" id="dpx:DAPPUDRAFT_271220"/>
<feature type="compositionally biased region" description="Basic and acidic residues" evidence="1">
    <location>
        <begin position="57"/>
        <end position="77"/>
    </location>
</feature>
<accession>E9I1W4</accession>
<sequence length="110" mass="12624">MEYKMYAKMIVEKYSHFKHETIGDVDWVIIKGKLRKPLVTSSPNTNDQAKQRRKQKRDIEKEKKAKQLSVEKPDDNLLRSSGEETVMFPLQNLSKFVMPLAASGGESAIL</sequence>
<reference evidence="2 3" key="1">
    <citation type="journal article" date="2011" name="Science">
        <title>The ecoresponsive genome of Daphnia pulex.</title>
        <authorList>
            <person name="Colbourne J.K."/>
            <person name="Pfrender M.E."/>
            <person name="Gilbert D."/>
            <person name="Thomas W.K."/>
            <person name="Tucker A."/>
            <person name="Oakley T.H."/>
            <person name="Tokishita S."/>
            <person name="Aerts A."/>
            <person name="Arnold G.J."/>
            <person name="Basu M.K."/>
            <person name="Bauer D.J."/>
            <person name="Caceres C.E."/>
            <person name="Carmel L."/>
            <person name="Casola C."/>
            <person name="Choi J.H."/>
            <person name="Detter J.C."/>
            <person name="Dong Q."/>
            <person name="Dusheyko S."/>
            <person name="Eads B.D."/>
            <person name="Frohlich T."/>
            <person name="Geiler-Samerotte K.A."/>
            <person name="Gerlach D."/>
            <person name="Hatcher P."/>
            <person name="Jogdeo S."/>
            <person name="Krijgsveld J."/>
            <person name="Kriventseva E.V."/>
            <person name="Kultz D."/>
            <person name="Laforsch C."/>
            <person name="Lindquist E."/>
            <person name="Lopez J."/>
            <person name="Manak J.R."/>
            <person name="Muller J."/>
            <person name="Pangilinan J."/>
            <person name="Patwardhan R.P."/>
            <person name="Pitluck S."/>
            <person name="Pritham E.J."/>
            <person name="Rechtsteiner A."/>
            <person name="Rho M."/>
            <person name="Rogozin I.B."/>
            <person name="Sakarya O."/>
            <person name="Salamov A."/>
            <person name="Schaack S."/>
            <person name="Shapiro H."/>
            <person name="Shiga Y."/>
            <person name="Skalitzky C."/>
            <person name="Smith Z."/>
            <person name="Souvorov A."/>
            <person name="Sung W."/>
            <person name="Tang Z."/>
            <person name="Tsuchiya D."/>
            <person name="Tu H."/>
            <person name="Vos H."/>
            <person name="Wang M."/>
            <person name="Wolf Y.I."/>
            <person name="Yamagata H."/>
            <person name="Yamada T."/>
            <person name="Ye Y."/>
            <person name="Shaw J.R."/>
            <person name="Andrews J."/>
            <person name="Crease T.J."/>
            <person name="Tang H."/>
            <person name="Lucas S.M."/>
            <person name="Robertson H.M."/>
            <person name="Bork P."/>
            <person name="Koonin E.V."/>
            <person name="Zdobnov E.M."/>
            <person name="Grigoriev I.V."/>
            <person name="Lynch M."/>
            <person name="Boore J.L."/>
        </authorList>
    </citation>
    <scope>NUCLEOTIDE SEQUENCE [LARGE SCALE GENOMIC DNA]</scope>
</reference>
<keyword evidence="3" id="KW-1185">Reference proteome</keyword>
<dbReference type="InParanoid" id="E9I1W4"/>
<evidence type="ECO:0000313" key="3">
    <source>
        <dbReference type="Proteomes" id="UP000000305"/>
    </source>
</evidence>
<feature type="compositionally biased region" description="Polar residues" evidence="1">
    <location>
        <begin position="39"/>
        <end position="48"/>
    </location>
</feature>
<dbReference type="AlphaFoldDB" id="E9I1W4"/>
<evidence type="ECO:0000313" key="2">
    <source>
        <dbReference type="EMBL" id="EFX62016.1"/>
    </source>
</evidence>
<dbReference type="HOGENOM" id="CLU_2173513_0_0_1"/>
<name>E9I1W4_DAPPU</name>
<proteinExistence type="predicted"/>
<feature type="region of interest" description="Disordered" evidence="1">
    <location>
        <begin position="38"/>
        <end position="78"/>
    </location>
</feature>
<gene>
    <name evidence="2" type="ORF">DAPPUDRAFT_271220</name>
</gene>
<protein>
    <submittedName>
        <fullName evidence="2">Uncharacterized protein</fullName>
    </submittedName>
</protein>